<reference evidence="1 2" key="1">
    <citation type="journal article" date="2017" name="Genome Biol. Evol.">
        <title>Phytophthora megakarya and P. palmivora, closely related causal agents of cacao black pod rot, underwent increases in genome sizes and gene numbers by different mechanisms.</title>
        <authorList>
            <person name="Ali S.S."/>
            <person name="Shao J."/>
            <person name="Lary D.J."/>
            <person name="Kronmiller B."/>
            <person name="Shen D."/>
            <person name="Strem M.D."/>
            <person name="Amoako-Attah I."/>
            <person name="Akrofi A.Y."/>
            <person name="Begoude B.A."/>
            <person name="Ten Hoopen G.M."/>
            <person name="Coulibaly K."/>
            <person name="Kebe B.I."/>
            <person name="Melnick R.L."/>
            <person name="Guiltinan M.J."/>
            <person name="Tyler B.M."/>
            <person name="Meinhardt L.W."/>
            <person name="Bailey B.A."/>
        </authorList>
    </citation>
    <scope>NUCLEOTIDE SEQUENCE [LARGE SCALE GENOMIC DNA]</scope>
    <source>
        <strain evidence="2">sbr112.9</strain>
    </source>
</reference>
<evidence type="ECO:0000313" key="2">
    <source>
        <dbReference type="Proteomes" id="UP000237271"/>
    </source>
</evidence>
<protein>
    <submittedName>
        <fullName evidence="1">Uncharacterized protein</fullName>
    </submittedName>
</protein>
<comment type="caution">
    <text evidence="1">The sequence shown here is derived from an EMBL/GenBank/DDBJ whole genome shotgun (WGS) entry which is preliminary data.</text>
</comment>
<dbReference type="AlphaFoldDB" id="A0A2P4X3Z3"/>
<evidence type="ECO:0000313" key="1">
    <source>
        <dbReference type="EMBL" id="POM60275.1"/>
    </source>
</evidence>
<name>A0A2P4X3Z3_9STRA</name>
<keyword evidence="2" id="KW-1185">Reference proteome</keyword>
<accession>A0A2P4X3Z3</accession>
<sequence length="223" mass="25678">MARERVKQDATVKCFVSGLDKFGIYLALNEGKKGKPLTATQYFKHSKMWLFELFPVQRHIVEAKLLSMGKTLDSFCMKRDGKLVNKAPTCSTTDLNKMMFYLNENASSASDYQDMALLCLLWYLLDELRVRRSHVSDALTSRSFRRGNAQHINSCDGLLRRWSFDRGAWNMSATNNEFNYIFKISREDHKVSKSLSGYDTKTKVKALDLEPFDTETQEKIADV</sequence>
<dbReference type="EMBL" id="NCKW01016903">
    <property type="protein sequence ID" value="POM60275.1"/>
    <property type="molecule type" value="Genomic_DNA"/>
</dbReference>
<gene>
    <name evidence="1" type="ORF">PHPALM_30889</name>
</gene>
<dbReference type="Proteomes" id="UP000237271">
    <property type="component" value="Unassembled WGS sequence"/>
</dbReference>
<organism evidence="1 2">
    <name type="scientific">Phytophthora palmivora</name>
    <dbReference type="NCBI Taxonomy" id="4796"/>
    <lineage>
        <taxon>Eukaryota</taxon>
        <taxon>Sar</taxon>
        <taxon>Stramenopiles</taxon>
        <taxon>Oomycota</taxon>
        <taxon>Peronosporomycetes</taxon>
        <taxon>Peronosporales</taxon>
        <taxon>Peronosporaceae</taxon>
        <taxon>Phytophthora</taxon>
    </lineage>
</organism>
<proteinExistence type="predicted"/>